<protein>
    <submittedName>
        <fullName evidence="1">Uncharacterized protein</fullName>
    </submittedName>
</protein>
<evidence type="ECO:0000313" key="1">
    <source>
        <dbReference type="EMBL" id="MBJ3807555.1"/>
    </source>
</evidence>
<dbReference type="EMBL" id="JAEKOZ010000005">
    <property type="protein sequence ID" value="MBJ3807555.1"/>
    <property type="molecule type" value="Genomic_DNA"/>
</dbReference>
<dbReference type="RefSeq" id="WP_190116744.1">
    <property type="nucleotide sequence ID" value="NZ_BMVR01000006.1"/>
</dbReference>
<proteinExistence type="predicted"/>
<sequence>MNEELAVALAVVERDLRATCAVRPIVREELDFDDEPLVVLYEADGSGVGVAVPEGSAAEQVASLAEQVQDWAVEALAAQLLPATWPECPDHPASHPLAASVTEGVAVWSCPRSRRVVAPVGALAELGAPGAVGAPGGRRRGVSS</sequence>
<reference evidence="1 2" key="1">
    <citation type="submission" date="2020-12" db="EMBL/GenBank/DDBJ databases">
        <title>Streptomyces typhae sp. nov., a novel endophytic actinomycete isolated from the root of cattail pollen (Typha angustifolia L.).</title>
        <authorList>
            <person name="Peng C."/>
            <person name="Liu C."/>
        </authorList>
    </citation>
    <scope>NUCLEOTIDE SEQUENCE [LARGE SCALE GENOMIC DNA]</scope>
    <source>
        <strain evidence="1 2">JCM 4753</strain>
    </source>
</reference>
<dbReference type="Proteomes" id="UP000634780">
    <property type="component" value="Unassembled WGS sequence"/>
</dbReference>
<keyword evidence="2" id="KW-1185">Reference proteome</keyword>
<gene>
    <name evidence="1" type="ORF">JGB26_10560</name>
</gene>
<accession>A0ABS0X2Z1</accession>
<comment type="caution">
    <text evidence="1">The sequence shown here is derived from an EMBL/GenBank/DDBJ whole genome shotgun (WGS) entry which is preliminary data.</text>
</comment>
<evidence type="ECO:0000313" key="2">
    <source>
        <dbReference type="Proteomes" id="UP000634780"/>
    </source>
</evidence>
<organism evidence="1 2">
    <name type="scientific">Streptomyces flavofungini</name>
    <dbReference type="NCBI Taxonomy" id="68200"/>
    <lineage>
        <taxon>Bacteria</taxon>
        <taxon>Bacillati</taxon>
        <taxon>Actinomycetota</taxon>
        <taxon>Actinomycetes</taxon>
        <taxon>Kitasatosporales</taxon>
        <taxon>Streptomycetaceae</taxon>
        <taxon>Streptomyces</taxon>
    </lineage>
</organism>
<name>A0ABS0X2Z1_9ACTN</name>